<dbReference type="OMA" id="QPKDERT"/>
<proteinExistence type="predicted"/>
<evidence type="ECO:0000313" key="3">
    <source>
        <dbReference type="Proteomes" id="UP000295192"/>
    </source>
</evidence>
<feature type="region of interest" description="Disordered" evidence="1">
    <location>
        <begin position="1"/>
        <end position="40"/>
    </location>
</feature>
<dbReference type="AlphaFoldDB" id="A0A484AQA8"/>
<name>A0A484AQA8_DRONA</name>
<feature type="non-terminal residue" evidence="2">
    <location>
        <position position="1"/>
    </location>
</feature>
<evidence type="ECO:0000313" key="2">
    <source>
        <dbReference type="EMBL" id="TDG38150.1"/>
    </source>
</evidence>
<protein>
    <submittedName>
        <fullName evidence="2">Uncharacterized protein</fullName>
    </submittedName>
</protein>
<evidence type="ECO:0000256" key="1">
    <source>
        <dbReference type="SAM" id="MobiDB-lite"/>
    </source>
</evidence>
<feature type="compositionally biased region" description="Acidic residues" evidence="1">
    <location>
        <begin position="12"/>
        <end position="26"/>
    </location>
</feature>
<organism evidence="2 3">
    <name type="scientific">Drosophila navojoa</name>
    <name type="common">Fruit fly</name>
    <dbReference type="NCBI Taxonomy" id="7232"/>
    <lineage>
        <taxon>Eukaryota</taxon>
        <taxon>Metazoa</taxon>
        <taxon>Ecdysozoa</taxon>
        <taxon>Arthropoda</taxon>
        <taxon>Hexapoda</taxon>
        <taxon>Insecta</taxon>
        <taxon>Pterygota</taxon>
        <taxon>Neoptera</taxon>
        <taxon>Endopterygota</taxon>
        <taxon>Diptera</taxon>
        <taxon>Brachycera</taxon>
        <taxon>Muscomorpha</taxon>
        <taxon>Ephydroidea</taxon>
        <taxon>Drosophilidae</taxon>
        <taxon>Drosophila</taxon>
    </lineage>
</organism>
<gene>
    <name evidence="2" type="ORF">AWZ03_015428</name>
</gene>
<reference evidence="2 3" key="1">
    <citation type="journal article" date="2019" name="J. Hered.">
        <title>An Improved Genome Assembly for Drosophila navojoa, the Basal Species in the mojavensis Cluster.</title>
        <authorList>
            <person name="Vanderlinde T."/>
            <person name="Dupim E.G."/>
            <person name="Nazario-Yepiz N.O."/>
            <person name="Carvalho A.B."/>
        </authorList>
    </citation>
    <scope>NUCLEOTIDE SEQUENCE [LARGE SCALE GENOMIC DNA]</scope>
    <source>
        <strain evidence="2">Navoj_Jal97</strain>
        <tissue evidence="2">Whole organism</tissue>
    </source>
</reference>
<dbReference type="Proteomes" id="UP000295192">
    <property type="component" value="Unassembled WGS sequence"/>
</dbReference>
<dbReference type="EMBL" id="LSRL02009886">
    <property type="protein sequence ID" value="TDG38150.1"/>
    <property type="molecule type" value="Genomic_DNA"/>
</dbReference>
<accession>A0A484AQA8</accession>
<keyword evidence="3" id="KW-1185">Reference proteome</keyword>
<comment type="caution">
    <text evidence="2">The sequence shown here is derived from an EMBL/GenBank/DDBJ whole genome shotgun (WGS) entry which is preliminary data.</text>
</comment>
<feature type="non-terminal residue" evidence="2">
    <location>
        <position position="122"/>
    </location>
</feature>
<feature type="compositionally biased region" description="Low complexity" evidence="1">
    <location>
        <begin position="27"/>
        <end position="40"/>
    </location>
</feature>
<sequence length="122" mass="13796">LGRENRFSAFSDDGDDDDSNEVDMEATTDPLPTTPATQTAPVKQIKPPLIFLIPDFSDIRGLITDVALAISNTKFDYKSGKESSVRINLFDKESFPKLKAYLNDNEVNYQTFQPEDERAYRI</sequence>